<dbReference type="Pfam" id="PF08447">
    <property type="entry name" value="PAS_3"/>
    <property type="match status" value="1"/>
</dbReference>
<dbReference type="PROSITE" id="PS50887">
    <property type="entry name" value="GGDEF"/>
    <property type="match status" value="1"/>
</dbReference>
<dbReference type="SUPFAM" id="SSF55785">
    <property type="entry name" value="PYP-like sensor domain (PAS domain)"/>
    <property type="match status" value="1"/>
</dbReference>
<name>A0AAJ6B3D4_9HYPH</name>
<organism evidence="3 4">
    <name type="scientific">Candidatus Devosia phytovorans</name>
    <dbReference type="NCBI Taxonomy" id="3121372"/>
    <lineage>
        <taxon>Bacteria</taxon>
        <taxon>Pseudomonadati</taxon>
        <taxon>Pseudomonadota</taxon>
        <taxon>Alphaproteobacteria</taxon>
        <taxon>Hyphomicrobiales</taxon>
        <taxon>Devosiaceae</taxon>
        <taxon>Devosia</taxon>
    </lineage>
</organism>
<dbReference type="SMART" id="SM00086">
    <property type="entry name" value="PAC"/>
    <property type="match status" value="1"/>
</dbReference>
<feature type="domain" description="PAC" evidence="1">
    <location>
        <begin position="230"/>
        <end position="281"/>
    </location>
</feature>
<dbReference type="PANTHER" id="PTHR44757:SF2">
    <property type="entry name" value="BIOFILM ARCHITECTURE MAINTENANCE PROTEIN MBAA"/>
    <property type="match status" value="1"/>
</dbReference>
<dbReference type="AlphaFoldDB" id="A0AAJ6B3D4"/>
<reference evidence="3" key="1">
    <citation type="submission" date="2023-03" db="EMBL/GenBank/DDBJ databases">
        <title>Andean soil-derived lignocellulolytic bacterial consortium as a source of novel taxa and putative plastic-active enzymes.</title>
        <authorList>
            <person name="Diaz-Garcia L."/>
            <person name="Chuvochina M."/>
            <person name="Feuerriegel G."/>
            <person name="Bunk B."/>
            <person name="Sproer C."/>
            <person name="Streit W.R."/>
            <person name="Rodriguez L.M."/>
            <person name="Overmann J."/>
            <person name="Jimenez D.J."/>
        </authorList>
    </citation>
    <scope>NUCLEOTIDE SEQUENCE</scope>
    <source>
        <strain evidence="3">MAG 4196</strain>
    </source>
</reference>
<dbReference type="EMBL" id="CP119312">
    <property type="protein sequence ID" value="WEK06308.1"/>
    <property type="molecule type" value="Genomic_DNA"/>
</dbReference>
<dbReference type="Gene3D" id="2.10.70.100">
    <property type="match status" value="1"/>
</dbReference>
<dbReference type="SUPFAM" id="SSF55073">
    <property type="entry name" value="Nucleotide cyclase"/>
    <property type="match status" value="1"/>
</dbReference>
<dbReference type="SMART" id="SM00267">
    <property type="entry name" value="GGDEF"/>
    <property type="match status" value="1"/>
</dbReference>
<dbReference type="InterPro" id="IPR013655">
    <property type="entry name" value="PAS_fold_3"/>
</dbReference>
<dbReference type="PANTHER" id="PTHR44757">
    <property type="entry name" value="DIGUANYLATE CYCLASE DGCP"/>
    <property type="match status" value="1"/>
</dbReference>
<sequence length="444" mass="48866">MSTITASPQSGHDATGDLDPRLQRLCALLGVTGARLSVIKPTGAEVIGQHGPFPDNLTVLETTVSRTGRSRIIADTGADSPGLARFYIGLLIESYTGSHGFILSLFDNRPRSRQMADHLAMLAREATALHRIEHQKHQLEIQQRTITDFEAVEEHRRSLFDRASATARIGIWQCNLADHSITWTNGVYDIFEIPRDEQISRASTLSLYTDDSRQRMETARAAAIANCSDFSVDCEIVTRTGKHRWMRLTGAVESRDGVAYRIFGMKQDITEEKLMGDQTRFLAEHDVMTGLANRSQFQSRLSELDQGRHTFGAMLLVDLDGFKQVNDTYGHAVGDECLRQAARRLRECADDAGLVARIGGDEFALLLRNGMTETDVKAIADRIVALIAQPFLHHGHKMVLGASVGFASYTGGSAEDLFRQADTALYAAKAAGRNTSRSFIANAA</sequence>
<dbReference type="InterPro" id="IPR035965">
    <property type="entry name" value="PAS-like_dom_sf"/>
</dbReference>
<protein>
    <submittedName>
        <fullName evidence="3">Sensor domain-containing diguanylate cyclase</fullName>
    </submittedName>
</protein>
<evidence type="ECO:0000259" key="2">
    <source>
        <dbReference type="PROSITE" id="PS50887"/>
    </source>
</evidence>
<proteinExistence type="predicted"/>
<dbReference type="PROSITE" id="PS50113">
    <property type="entry name" value="PAC"/>
    <property type="match status" value="1"/>
</dbReference>
<dbReference type="Gene3D" id="3.30.70.270">
    <property type="match status" value="1"/>
</dbReference>
<dbReference type="InterPro" id="IPR000160">
    <property type="entry name" value="GGDEF_dom"/>
</dbReference>
<dbReference type="Proteomes" id="UP001217476">
    <property type="component" value="Chromosome"/>
</dbReference>
<dbReference type="NCBIfam" id="TIGR00254">
    <property type="entry name" value="GGDEF"/>
    <property type="match status" value="1"/>
</dbReference>
<dbReference type="InterPro" id="IPR043128">
    <property type="entry name" value="Rev_trsase/Diguanyl_cyclase"/>
</dbReference>
<evidence type="ECO:0000313" key="4">
    <source>
        <dbReference type="Proteomes" id="UP001217476"/>
    </source>
</evidence>
<evidence type="ECO:0000259" key="1">
    <source>
        <dbReference type="PROSITE" id="PS50113"/>
    </source>
</evidence>
<dbReference type="InterPro" id="IPR029787">
    <property type="entry name" value="Nucleotide_cyclase"/>
</dbReference>
<dbReference type="Gene3D" id="3.30.450.20">
    <property type="entry name" value="PAS domain"/>
    <property type="match status" value="1"/>
</dbReference>
<dbReference type="CDD" id="cd01949">
    <property type="entry name" value="GGDEF"/>
    <property type="match status" value="1"/>
</dbReference>
<dbReference type="InterPro" id="IPR001610">
    <property type="entry name" value="PAC"/>
</dbReference>
<dbReference type="InterPro" id="IPR000700">
    <property type="entry name" value="PAS-assoc_C"/>
</dbReference>
<evidence type="ECO:0000313" key="3">
    <source>
        <dbReference type="EMBL" id="WEK06308.1"/>
    </source>
</evidence>
<gene>
    <name evidence="3" type="ORF">P0Y65_08700</name>
</gene>
<dbReference type="Pfam" id="PF00990">
    <property type="entry name" value="GGDEF"/>
    <property type="match status" value="1"/>
</dbReference>
<feature type="domain" description="GGDEF" evidence="2">
    <location>
        <begin position="310"/>
        <end position="441"/>
    </location>
</feature>
<accession>A0AAJ6B3D4</accession>
<dbReference type="InterPro" id="IPR052155">
    <property type="entry name" value="Biofilm_reg_signaling"/>
</dbReference>